<sequence length="64" mass="7376">MVKSRDNQGKFVETIPKGRLKSLLMQKLPTELILKKLDCHRGGFDKAVRRHGLQYLLEGRRSLA</sequence>
<gene>
    <name evidence="1" type="ORF">LCGC14_2204900</name>
</gene>
<organism evidence="1">
    <name type="scientific">marine sediment metagenome</name>
    <dbReference type="NCBI Taxonomy" id="412755"/>
    <lineage>
        <taxon>unclassified sequences</taxon>
        <taxon>metagenomes</taxon>
        <taxon>ecological metagenomes</taxon>
    </lineage>
</organism>
<protein>
    <submittedName>
        <fullName evidence="1">Uncharacterized protein</fullName>
    </submittedName>
</protein>
<evidence type="ECO:0000313" key="1">
    <source>
        <dbReference type="EMBL" id="KKL60476.1"/>
    </source>
</evidence>
<feature type="non-terminal residue" evidence="1">
    <location>
        <position position="64"/>
    </location>
</feature>
<reference evidence="1" key="1">
    <citation type="journal article" date="2015" name="Nature">
        <title>Complex archaea that bridge the gap between prokaryotes and eukaryotes.</title>
        <authorList>
            <person name="Spang A."/>
            <person name="Saw J.H."/>
            <person name="Jorgensen S.L."/>
            <person name="Zaremba-Niedzwiedzka K."/>
            <person name="Martijn J."/>
            <person name="Lind A.E."/>
            <person name="van Eijk R."/>
            <person name="Schleper C."/>
            <person name="Guy L."/>
            <person name="Ettema T.J."/>
        </authorList>
    </citation>
    <scope>NUCLEOTIDE SEQUENCE</scope>
</reference>
<dbReference type="EMBL" id="LAZR01029135">
    <property type="protein sequence ID" value="KKL60476.1"/>
    <property type="molecule type" value="Genomic_DNA"/>
</dbReference>
<dbReference type="AlphaFoldDB" id="A0A0F9E2W8"/>
<name>A0A0F9E2W8_9ZZZZ</name>
<accession>A0A0F9E2W8</accession>
<proteinExistence type="predicted"/>
<comment type="caution">
    <text evidence="1">The sequence shown here is derived from an EMBL/GenBank/DDBJ whole genome shotgun (WGS) entry which is preliminary data.</text>
</comment>